<keyword evidence="10" id="KW-1185">Reference proteome</keyword>
<organism evidence="9 10">
    <name type="scientific">Uabimicrobium amorphum</name>
    <dbReference type="NCBI Taxonomy" id="2596890"/>
    <lineage>
        <taxon>Bacteria</taxon>
        <taxon>Pseudomonadati</taxon>
        <taxon>Planctomycetota</taxon>
        <taxon>Candidatus Uabimicrobiia</taxon>
        <taxon>Candidatus Uabimicrobiales</taxon>
        <taxon>Candidatus Uabimicrobiaceae</taxon>
        <taxon>Candidatus Uabimicrobium</taxon>
    </lineage>
</organism>
<dbReference type="RefSeq" id="WP_151970998.1">
    <property type="nucleotide sequence ID" value="NZ_AP019860.1"/>
</dbReference>
<dbReference type="Proteomes" id="UP000326354">
    <property type="component" value="Chromosome"/>
</dbReference>
<evidence type="ECO:0000256" key="3">
    <source>
        <dbReference type="ARBA" id="ARBA00022679"/>
    </source>
</evidence>
<feature type="transmembrane region" description="Helical" evidence="8">
    <location>
        <begin position="6"/>
        <end position="26"/>
    </location>
</feature>
<evidence type="ECO:0000256" key="4">
    <source>
        <dbReference type="ARBA" id="ARBA00022692"/>
    </source>
</evidence>
<feature type="transmembrane region" description="Helical" evidence="8">
    <location>
        <begin position="284"/>
        <end position="303"/>
    </location>
</feature>
<name>A0A5S9IRU1_UABAM</name>
<evidence type="ECO:0008006" key="11">
    <source>
        <dbReference type="Google" id="ProtNLM"/>
    </source>
</evidence>
<dbReference type="Pfam" id="PF09594">
    <property type="entry name" value="GT87"/>
    <property type="match status" value="1"/>
</dbReference>
<dbReference type="InterPro" id="IPR018584">
    <property type="entry name" value="GT87"/>
</dbReference>
<keyword evidence="3" id="KW-0808">Transferase</keyword>
<keyword evidence="5 8" id="KW-1133">Transmembrane helix</keyword>
<evidence type="ECO:0000313" key="10">
    <source>
        <dbReference type="Proteomes" id="UP000326354"/>
    </source>
</evidence>
<feature type="transmembrane region" description="Helical" evidence="8">
    <location>
        <begin position="142"/>
        <end position="159"/>
    </location>
</feature>
<protein>
    <recommendedName>
        <fullName evidence="11">DUF2029 domain-containing protein</fullName>
    </recommendedName>
</protein>
<evidence type="ECO:0000256" key="2">
    <source>
        <dbReference type="ARBA" id="ARBA00022475"/>
    </source>
</evidence>
<dbReference type="EMBL" id="AP019860">
    <property type="protein sequence ID" value="BBM86963.1"/>
    <property type="molecule type" value="Genomic_DNA"/>
</dbReference>
<gene>
    <name evidence="9" type="ORF">UABAM_05365</name>
</gene>
<keyword evidence="2" id="KW-1003">Cell membrane</keyword>
<feature type="transmembrane region" description="Helical" evidence="8">
    <location>
        <begin position="196"/>
        <end position="218"/>
    </location>
</feature>
<feature type="transmembrane region" description="Helical" evidence="8">
    <location>
        <begin position="95"/>
        <end position="116"/>
    </location>
</feature>
<keyword evidence="6 8" id="KW-0472">Membrane</keyword>
<feature type="transmembrane region" description="Helical" evidence="8">
    <location>
        <begin position="165"/>
        <end position="189"/>
    </location>
</feature>
<dbReference type="OrthoDB" id="9774600at2"/>
<evidence type="ECO:0000256" key="8">
    <source>
        <dbReference type="SAM" id="Phobius"/>
    </source>
</evidence>
<comment type="similarity">
    <text evidence="7">Belongs to the glycosyltransferase 87 family.</text>
</comment>
<evidence type="ECO:0000256" key="7">
    <source>
        <dbReference type="ARBA" id="ARBA00024033"/>
    </source>
</evidence>
<evidence type="ECO:0000256" key="1">
    <source>
        <dbReference type="ARBA" id="ARBA00004651"/>
    </source>
</evidence>
<feature type="transmembrane region" description="Helical" evidence="8">
    <location>
        <begin position="361"/>
        <end position="381"/>
    </location>
</feature>
<dbReference type="GO" id="GO:0005886">
    <property type="term" value="C:plasma membrane"/>
    <property type="evidence" value="ECO:0007669"/>
    <property type="project" value="UniProtKB-SubCell"/>
</dbReference>
<keyword evidence="4 8" id="KW-0812">Transmembrane</keyword>
<dbReference type="AlphaFoldDB" id="A0A5S9IRU1"/>
<dbReference type="GO" id="GO:0016758">
    <property type="term" value="F:hexosyltransferase activity"/>
    <property type="evidence" value="ECO:0007669"/>
    <property type="project" value="InterPro"/>
</dbReference>
<feature type="transmembrane region" description="Helical" evidence="8">
    <location>
        <begin position="312"/>
        <end position="329"/>
    </location>
</feature>
<evidence type="ECO:0000256" key="6">
    <source>
        <dbReference type="ARBA" id="ARBA00023136"/>
    </source>
</evidence>
<proteinExistence type="inferred from homology"/>
<feature type="transmembrane region" description="Helical" evidence="8">
    <location>
        <begin position="387"/>
        <end position="410"/>
    </location>
</feature>
<comment type="subcellular location">
    <subcellularLocation>
        <location evidence="1">Cell membrane</location>
        <topology evidence="1">Multi-pass membrane protein</topology>
    </subcellularLocation>
</comment>
<reference evidence="9 10" key="1">
    <citation type="submission" date="2019-08" db="EMBL/GenBank/DDBJ databases">
        <title>Complete genome sequence of Candidatus Uab amorphum.</title>
        <authorList>
            <person name="Shiratori T."/>
            <person name="Suzuki S."/>
            <person name="Kakizawa Y."/>
            <person name="Ishida K."/>
        </authorList>
    </citation>
    <scope>NUCLEOTIDE SEQUENCE [LARGE SCALE GENOMIC DNA]</scope>
    <source>
        <strain evidence="9 10">SRT547</strain>
    </source>
</reference>
<dbReference type="KEGG" id="uam:UABAM_05365"/>
<feature type="transmembrane region" description="Helical" evidence="8">
    <location>
        <begin position="335"/>
        <end position="354"/>
    </location>
</feature>
<accession>A0A5S9IRU1</accession>
<sequence>MFSDKTRVIIALIFTSMFVFSVIKVMKKITDTEKQNRTAFVRWSRFCKKLDNKEMLYYPFDVRQKMEKKDEYPNLPMMLLILKPFYALGKIPGSLSWMIFKLLWAILIVYVALSYAHHFPNWAKILAVALTFRIFASDMTHGNVNLFIGGLVVLSLWFFQNHKDALCGLTIGLASVLKVTPLLFIPYFIVKKQWRIAIFSIVGILLFLFVLPAMFIGWDYNNDLIVGWGEQMLYPFISGEVLQMQVNHNNQSLTGIFHRLFSDCVAITRGAHKINIISLAPSQVALLIKIACIALFVAIWVCAQTNEDRSHIGYLGEFAMVFLAMLLMSERTWKHHQILLILPHIFLLSHLFSIKNATKTTVFYLLIVSCFFHTFSGSFLWGKHYSAFLQAYGAHFWSNIMLFSACAHITRSNRKQ</sequence>
<evidence type="ECO:0000313" key="9">
    <source>
        <dbReference type="EMBL" id="BBM86963.1"/>
    </source>
</evidence>
<evidence type="ECO:0000256" key="5">
    <source>
        <dbReference type="ARBA" id="ARBA00022989"/>
    </source>
</evidence>